<dbReference type="InterPro" id="IPR001810">
    <property type="entry name" value="F-box_dom"/>
</dbReference>
<gene>
    <name evidence="2" type="ORF">PVAG01_05681</name>
</gene>
<proteinExistence type="predicted"/>
<feature type="domain" description="F-box" evidence="1">
    <location>
        <begin position="61"/>
        <end position="107"/>
    </location>
</feature>
<organism evidence="2 3">
    <name type="scientific">Phlyctema vagabunda</name>
    <dbReference type="NCBI Taxonomy" id="108571"/>
    <lineage>
        <taxon>Eukaryota</taxon>
        <taxon>Fungi</taxon>
        <taxon>Dikarya</taxon>
        <taxon>Ascomycota</taxon>
        <taxon>Pezizomycotina</taxon>
        <taxon>Leotiomycetes</taxon>
        <taxon>Helotiales</taxon>
        <taxon>Dermateaceae</taxon>
        <taxon>Phlyctema</taxon>
    </lineage>
</organism>
<reference evidence="2 3" key="1">
    <citation type="submission" date="2024-06" db="EMBL/GenBank/DDBJ databases">
        <title>Complete genome of Phlyctema vagabunda strain 19-DSS-EL-015.</title>
        <authorList>
            <person name="Fiorenzani C."/>
        </authorList>
    </citation>
    <scope>NUCLEOTIDE SEQUENCE [LARGE SCALE GENOMIC DNA]</scope>
    <source>
        <strain evidence="2 3">19-DSS-EL-015</strain>
    </source>
</reference>
<evidence type="ECO:0000313" key="2">
    <source>
        <dbReference type="EMBL" id="KAL3423934.1"/>
    </source>
</evidence>
<dbReference type="PROSITE" id="PS50181">
    <property type="entry name" value="FBOX"/>
    <property type="match status" value="1"/>
</dbReference>
<evidence type="ECO:0000313" key="3">
    <source>
        <dbReference type="Proteomes" id="UP001629113"/>
    </source>
</evidence>
<dbReference type="Proteomes" id="UP001629113">
    <property type="component" value="Unassembled WGS sequence"/>
</dbReference>
<comment type="caution">
    <text evidence="2">The sequence shown here is derived from an EMBL/GenBank/DDBJ whole genome shotgun (WGS) entry which is preliminary data.</text>
</comment>
<dbReference type="EMBL" id="JBFCZG010000004">
    <property type="protein sequence ID" value="KAL3423934.1"/>
    <property type="molecule type" value="Genomic_DNA"/>
</dbReference>
<sequence length="359" mass="40689">MASPMTLTTDEFRLLTWSRPGLNRMTIAPQSLRRLCPLDNGRLQPCTVFEAKETPASPSTIGDLDSLPLEIIHSTFNILDLQTLTDFRAISWRARALVDSFPPYSAIVRHSPDALRALLSTHMAVYFTAQDIFEALCTQACFSCGHFGPFLDMFTGHRHCIICVTYSDDLLSMTASSAKREFGLNPKTMRTLPALLSLPGQYTESEKTYRRRTQLVRMLSATAAASMQHEDSSAPYRRPEPSQLVPPPILHQFRERVDGHGQNPYRFMAMVRLPALDRSTENLEWGVSCQACCLGPRDERRGYYNWNTVYSAAEYVEHFKKCQVSQIGRTVVPGYIVPGSRDQRRSDARFLGFLYNIIF</sequence>
<dbReference type="Pfam" id="PF00646">
    <property type="entry name" value="F-box"/>
    <property type="match status" value="1"/>
</dbReference>
<evidence type="ECO:0000259" key="1">
    <source>
        <dbReference type="PROSITE" id="PS50181"/>
    </source>
</evidence>
<protein>
    <submittedName>
        <fullName evidence="2">F-box domain-containing protein</fullName>
    </submittedName>
</protein>
<accession>A0ABR4PKR1</accession>
<name>A0ABR4PKR1_9HELO</name>
<keyword evidence="3" id="KW-1185">Reference proteome</keyword>